<dbReference type="EMBL" id="RKMF01000001">
    <property type="protein sequence ID" value="ROZ65698.1"/>
    <property type="molecule type" value="Genomic_DNA"/>
</dbReference>
<keyword evidence="4" id="KW-1185">Reference proteome</keyword>
<dbReference type="Pfam" id="PF08327">
    <property type="entry name" value="AHSA1"/>
    <property type="match status" value="1"/>
</dbReference>
<gene>
    <name evidence="3" type="ORF">EDL96_01015</name>
</gene>
<dbReference type="OrthoDB" id="3365660at2"/>
<dbReference type="Proteomes" id="UP000270616">
    <property type="component" value="Unassembled WGS sequence"/>
</dbReference>
<dbReference type="CDD" id="cd07814">
    <property type="entry name" value="SRPBCC_CalC_Aha1-like"/>
    <property type="match status" value="1"/>
</dbReference>
<dbReference type="InterPro" id="IPR023393">
    <property type="entry name" value="START-like_dom_sf"/>
</dbReference>
<dbReference type="Gene3D" id="3.30.530.20">
    <property type="match status" value="1"/>
</dbReference>
<evidence type="ECO:0000259" key="2">
    <source>
        <dbReference type="Pfam" id="PF08327"/>
    </source>
</evidence>
<evidence type="ECO:0000313" key="4">
    <source>
        <dbReference type="Proteomes" id="UP000270616"/>
    </source>
</evidence>
<dbReference type="InterPro" id="IPR013538">
    <property type="entry name" value="ASHA1/2-like_C"/>
</dbReference>
<sequence length="166" mass="18331">MSALDPVPADQIWTLTRDFAHPVASVFHALTDADAITRWYGPAGWSVVPDSVEVDPSEGGNRSLRLALDEDPSQEAPVHARHQEVVPGRLLEIHEFLPDHEGRPSEHVIVLRCELRPMAVESPDGGRYATRVTLTQGPLPEQVHDHARAAWASSLERLAGFLRDQS</sequence>
<protein>
    <submittedName>
        <fullName evidence="3">SRPBCC domain-containing protein</fullName>
    </submittedName>
</protein>
<dbReference type="AlphaFoldDB" id="A0A3N3ZTP3"/>
<organism evidence="3 4">
    <name type="scientific">Kocuria soli</name>
    <dbReference type="NCBI Taxonomy" id="2485125"/>
    <lineage>
        <taxon>Bacteria</taxon>
        <taxon>Bacillati</taxon>
        <taxon>Actinomycetota</taxon>
        <taxon>Actinomycetes</taxon>
        <taxon>Micrococcales</taxon>
        <taxon>Micrococcaceae</taxon>
        <taxon>Kocuria</taxon>
    </lineage>
</organism>
<accession>A0A3N3ZTP3</accession>
<dbReference type="RefSeq" id="WP_123823590.1">
    <property type="nucleotide sequence ID" value="NZ_RKMF01000001.1"/>
</dbReference>
<evidence type="ECO:0000256" key="1">
    <source>
        <dbReference type="ARBA" id="ARBA00006817"/>
    </source>
</evidence>
<name>A0A3N3ZTP3_9MICC</name>
<comment type="similarity">
    <text evidence="1">Belongs to the AHA1 family.</text>
</comment>
<proteinExistence type="inferred from homology"/>
<comment type="caution">
    <text evidence="3">The sequence shown here is derived from an EMBL/GenBank/DDBJ whole genome shotgun (WGS) entry which is preliminary data.</text>
</comment>
<evidence type="ECO:0000313" key="3">
    <source>
        <dbReference type="EMBL" id="ROZ65698.1"/>
    </source>
</evidence>
<reference evidence="3 4" key="1">
    <citation type="submission" date="2018-10" db="EMBL/GenBank/DDBJ databases">
        <title>Kocuria sp. M5W7-7, whole genome shotgun sequence.</title>
        <authorList>
            <person name="Tuo L."/>
        </authorList>
    </citation>
    <scope>NUCLEOTIDE SEQUENCE [LARGE SCALE GENOMIC DNA]</scope>
    <source>
        <strain evidence="3 4">M5W7-7</strain>
    </source>
</reference>
<feature type="domain" description="Activator of Hsp90 ATPase homologue 1/2-like C-terminal" evidence="2">
    <location>
        <begin position="21"/>
        <end position="162"/>
    </location>
</feature>
<dbReference type="SUPFAM" id="SSF55961">
    <property type="entry name" value="Bet v1-like"/>
    <property type="match status" value="1"/>
</dbReference>